<reference evidence="1 2" key="1">
    <citation type="submission" date="2018-06" db="EMBL/GenBank/DDBJ databases">
        <title>Extensive metabolic versatility and redundancy in microbially diverse, dynamic hydrothermal sediments.</title>
        <authorList>
            <person name="Dombrowski N."/>
            <person name="Teske A."/>
            <person name="Baker B.J."/>
        </authorList>
    </citation>
    <scope>NUCLEOTIDE SEQUENCE [LARGE SCALE GENOMIC DNA]</scope>
    <source>
        <strain evidence="1">B20_G2</strain>
    </source>
</reference>
<dbReference type="PANTHER" id="PTHR10443">
    <property type="entry name" value="MICROSOMAL DIPEPTIDASE"/>
    <property type="match status" value="1"/>
</dbReference>
<dbReference type="Pfam" id="PF01244">
    <property type="entry name" value="Peptidase_M19"/>
    <property type="match status" value="1"/>
</dbReference>
<evidence type="ECO:0000313" key="2">
    <source>
        <dbReference type="Proteomes" id="UP000269499"/>
    </source>
</evidence>
<gene>
    <name evidence="1" type="ORF">DRJ26_02070</name>
</gene>
<dbReference type="Proteomes" id="UP000269499">
    <property type="component" value="Unassembled WGS sequence"/>
</dbReference>
<proteinExistence type="predicted"/>
<dbReference type="PROSITE" id="PS51365">
    <property type="entry name" value="RENAL_DIPEPTIDASE_2"/>
    <property type="match status" value="1"/>
</dbReference>
<dbReference type="SUPFAM" id="SSF51556">
    <property type="entry name" value="Metallo-dependent hydrolases"/>
    <property type="match status" value="1"/>
</dbReference>
<dbReference type="PANTHER" id="PTHR10443:SF12">
    <property type="entry name" value="DIPEPTIDASE"/>
    <property type="match status" value="1"/>
</dbReference>
<protein>
    <submittedName>
        <fullName evidence="1">Membrane dipeptidase</fullName>
    </submittedName>
</protein>
<dbReference type="GO" id="GO:0070573">
    <property type="term" value="F:metallodipeptidase activity"/>
    <property type="evidence" value="ECO:0007669"/>
    <property type="project" value="InterPro"/>
</dbReference>
<accession>A0A497F4Y0</accession>
<dbReference type="InterPro" id="IPR008257">
    <property type="entry name" value="Pept_M19"/>
</dbReference>
<organism evidence="1 2">
    <name type="scientific">Thermoproteota archaeon</name>
    <dbReference type="NCBI Taxonomy" id="2056631"/>
    <lineage>
        <taxon>Archaea</taxon>
        <taxon>Thermoproteota</taxon>
    </lineage>
</organism>
<dbReference type="GO" id="GO:0006508">
    <property type="term" value="P:proteolysis"/>
    <property type="evidence" value="ECO:0007669"/>
    <property type="project" value="InterPro"/>
</dbReference>
<dbReference type="AlphaFoldDB" id="A0A497F4Y0"/>
<name>A0A497F4Y0_9CREN</name>
<dbReference type="EMBL" id="QMRA01000029">
    <property type="protein sequence ID" value="RLE54282.1"/>
    <property type="molecule type" value="Genomic_DNA"/>
</dbReference>
<evidence type="ECO:0000313" key="1">
    <source>
        <dbReference type="EMBL" id="RLE54282.1"/>
    </source>
</evidence>
<dbReference type="Gene3D" id="3.20.20.140">
    <property type="entry name" value="Metal-dependent hydrolases"/>
    <property type="match status" value="1"/>
</dbReference>
<sequence length="339" mass="38187">MLFKFDLSKDEEDRALELHKKCVIVDGLQASIFTDEYLQKVRDAGVTVVHKTVASEHNLSEAVKSIADWYSKIERNSDKALLATTVEDMIKAKREGKVAYIFGFQNTIPLEYDLNLLEVYYRLGVRIIQLTYNERNLVGDGCGERTNCGLSNFGVELIERMNKLKMIVDISHVGDKSGLEAIELADIPVCTHANARALCNNVRNKDDETIKALAEKDGVIGVNAFPAFVKWTRMDVGERPSVSDLLDHIDYIVNLVGIDHVGLGLDLIDNWPIEKHKTLMKRPDIWGKPAPDGTYKYPIGIENVTQIINITRGLVARGYSNVEIEKILGKNWLRIFSKL</sequence>
<dbReference type="CDD" id="cd01301">
    <property type="entry name" value="rDP_like"/>
    <property type="match status" value="1"/>
</dbReference>
<comment type="caution">
    <text evidence="1">The sequence shown here is derived from an EMBL/GenBank/DDBJ whole genome shotgun (WGS) entry which is preliminary data.</text>
</comment>
<dbReference type="InterPro" id="IPR032466">
    <property type="entry name" value="Metal_Hydrolase"/>
</dbReference>